<dbReference type="InterPro" id="IPR036440">
    <property type="entry name" value="Peptidase_C15-like_sf"/>
</dbReference>
<dbReference type="InterPro" id="IPR016125">
    <property type="entry name" value="Peptidase_C15-like"/>
</dbReference>
<proteinExistence type="inferred from homology"/>
<name>A0A0C9VFY8_SPHS4</name>
<accession>A0A0C9VFY8</accession>
<dbReference type="AlphaFoldDB" id="A0A0C9VFY8"/>
<evidence type="ECO:0000256" key="3">
    <source>
        <dbReference type="ARBA" id="ARBA00022801"/>
    </source>
</evidence>
<evidence type="ECO:0000256" key="2">
    <source>
        <dbReference type="ARBA" id="ARBA00022670"/>
    </source>
</evidence>
<dbReference type="PANTHER" id="PTHR23402">
    <property type="entry name" value="PROTEASE FAMILY C15 PYROGLUTAMYL-PEPTIDASE I-RELATED"/>
    <property type="match status" value="1"/>
</dbReference>
<dbReference type="Proteomes" id="UP000054279">
    <property type="component" value="Unassembled WGS sequence"/>
</dbReference>
<gene>
    <name evidence="6" type="ORF">M422DRAFT_232537</name>
</gene>
<dbReference type="GO" id="GO:0006508">
    <property type="term" value="P:proteolysis"/>
    <property type="evidence" value="ECO:0007669"/>
    <property type="project" value="UniProtKB-KW"/>
</dbReference>
<feature type="compositionally biased region" description="Basic and acidic residues" evidence="5">
    <location>
        <begin position="153"/>
        <end position="162"/>
    </location>
</feature>
<feature type="region of interest" description="Disordered" evidence="5">
    <location>
        <begin position="137"/>
        <end position="175"/>
    </location>
</feature>
<evidence type="ECO:0000313" key="7">
    <source>
        <dbReference type="Proteomes" id="UP000054279"/>
    </source>
</evidence>
<reference evidence="6 7" key="1">
    <citation type="submission" date="2014-06" db="EMBL/GenBank/DDBJ databases">
        <title>Evolutionary Origins and Diversification of the Mycorrhizal Mutualists.</title>
        <authorList>
            <consortium name="DOE Joint Genome Institute"/>
            <consortium name="Mycorrhizal Genomics Consortium"/>
            <person name="Kohler A."/>
            <person name="Kuo A."/>
            <person name="Nagy L.G."/>
            <person name="Floudas D."/>
            <person name="Copeland A."/>
            <person name="Barry K.W."/>
            <person name="Cichocki N."/>
            <person name="Veneault-Fourrey C."/>
            <person name="LaButti K."/>
            <person name="Lindquist E.A."/>
            <person name="Lipzen A."/>
            <person name="Lundell T."/>
            <person name="Morin E."/>
            <person name="Murat C."/>
            <person name="Riley R."/>
            <person name="Ohm R."/>
            <person name="Sun H."/>
            <person name="Tunlid A."/>
            <person name="Henrissat B."/>
            <person name="Grigoriev I.V."/>
            <person name="Hibbett D.S."/>
            <person name="Martin F."/>
        </authorList>
    </citation>
    <scope>NUCLEOTIDE SEQUENCE [LARGE SCALE GENOMIC DNA]</scope>
    <source>
        <strain evidence="6 7">SS14</strain>
    </source>
</reference>
<evidence type="ECO:0008006" key="8">
    <source>
        <dbReference type="Google" id="ProtNLM"/>
    </source>
</evidence>
<keyword evidence="4" id="KW-0788">Thiol protease</keyword>
<dbReference type="EMBL" id="KN837179">
    <property type="protein sequence ID" value="KIJ36311.1"/>
    <property type="molecule type" value="Genomic_DNA"/>
</dbReference>
<dbReference type="OrthoDB" id="407146at2759"/>
<evidence type="ECO:0000313" key="6">
    <source>
        <dbReference type="EMBL" id="KIJ36311.1"/>
    </source>
</evidence>
<dbReference type="SUPFAM" id="SSF53182">
    <property type="entry name" value="Pyrrolidone carboxyl peptidase (pyroglutamate aminopeptidase)"/>
    <property type="match status" value="1"/>
</dbReference>
<dbReference type="PANTHER" id="PTHR23402:SF1">
    <property type="entry name" value="PYROGLUTAMYL-PEPTIDASE I"/>
    <property type="match status" value="1"/>
</dbReference>
<sequence length="288" mass="31579">MPSTQITKRKQLNVLITGFGPFAYVKSNPSWECIAGLHNTTLTTAGSSQKIHITCLGPLLVTYSAIISLVPHLHGRPPSYPDLVEILHERTSLDPDIRAPENGWDLILHLGAGFNGGIEVEKAAHKTGYDAADAEKELPPIVGGSSKSVTGMSKKDKLERQRAGQSGKGTSSGATRGYGVAYEEFPEELKTDIDVDDLIAFLKKQLKEERIKPSNDAGHYLCDFIYYGSLAESQRTLFGSSQKEKNMKNRSKILFMHTPYELGQPFSLEELTEIVKQAVGWICTGEGV</sequence>
<evidence type="ECO:0000256" key="5">
    <source>
        <dbReference type="SAM" id="MobiDB-lite"/>
    </source>
</evidence>
<dbReference type="Gene3D" id="3.40.630.20">
    <property type="entry name" value="Peptidase C15, pyroglutamyl peptidase I-like"/>
    <property type="match status" value="1"/>
</dbReference>
<keyword evidence="3" id="KW-0378">Hydrolase</keyword>
<organism evidence="6 7">
    <name type="scientific">Sphaerobolus stellatus (strain SS14)</name>
    <dbReference type="NCBI Taxonomy" id="990650"/>
    <lineage>
        <taxon>Eukaryota</taxon>
        <taxon>Fungi</taxon>
        <taxon>Dikarya</taxon>
        <taxon>Basidiomycota</taxon>
        <taxon>Agaricomycotina</taxon>
        <taxon>Agaricomycetes</taxon>
        <taxon>Phallomycetidae</taxon>
        <taxon>Geastrales</taxon>
        <taxon>Sphaerobolaceae</taxon>
        <taxon>Sphaerobolus</taxon>
    </lineage>
</organism>
<dbReference type="GO" id="GO:0008234">
    <property type="term" value="F:cysteine-type peptidase activity"/>
    <property type="evidence" value="ECO:0007669"/>
    <property type="project" value="UniProtKB-KW"/>
</dbReference>
<keyword evidence="2" id="KW-0645">Protease</keyword>
<dbReference type="HOGENOM" id="CLU_043960_1_0_1"/>
<evidence type="ECO:0000256" key="1">
    <source>
        <dbReference type="ARBA" id="ARBA00006641"/>
    </source>
</evidence>
<evidence type="ECO:0000256" key="4">
    <source>
        <dbReference type="ARBA" id="ARBA00022807"/>
    </source>
</evidence>
<keyword evidence="7" id="KW-1185">Reference proteome</keyword>
<protein>
    <recommendedName>
        <fullName evidence="8">Pyroglutamyl-peptidase I</fullName>
    </recommendedName>
</protein>
<comment type="similarity">
    <text evidence="1">Belongs to the peptidase C15 family.</text>
</comment>